<accession>A0AAJ4XB31</accession>
<evidence type="ECO:0000259" key="1">
    <source>
        <dbReference type="PROSITE" id="PS51819"/>
    </source>
</evidence>
<dbReference type="Gene3D" id="3.10.180.10">
    <property type="entry name" value="2,3-Dihydroxybiphenyl 1,2-Dioxygenase, domain 1"/>
    <property type="match status" value="1"/>
</dbReference>
<proteinExistence type="predicted"/>
<name>A0AAJ4XB31_9SPHI</name>
<evidence type="ECO:0000313" key="3">
    <source>
        <dbReference type="Proteomes" id="UP000215355"/>
    </source>
</evidence>
<protein>
    <submittedName>
        <fullName evidence="2">Glyoxalase-like domain</fullName>
    </submittedName>
</protein>
<dbReference type="KEGG" id="smiz:4412673_01995"/>
<reference evidence="2 3" key="1">
    <citation type="submission" date="2017-06" db="EMBL/GenBank/DDBJ databases">
        <authorList>
            <consortium name="Pathogen Informatics"/>
        </authorList>
    </citation>
    <scope>NUCLEOTIDE SEQUENCE [LARGE SCALE GENOMIC DNA]</scope>
    <source>
        <strain evidence="2 3">NCTC12149</strain>
    </source>
</reference>
<dbReference type="Proteomes" id="UP000215355">
    <property type="component" value="Chromosome 1"/>
</dbReference>
<dbReference type="InterPro" id="IPR029068">
    <property type="entry name" value="Glyas_Bleomycin-R_OHBP_Dase"/>
</dbReference>
<gene>
    <name evidence="2" type="ORF">SAMEA4412673_01995</name>
</gene>
<evidence type="ECO:0000313" key="2">
    <source>
        <dbReference type="EMBL" id="SNV50251.1"/>
    </source>
</evidence>
<dbReference type="InterPro" id="IPR037523">
    <property type="entry name" value="VOC_core"/>
</dbReference>
<feature type="domain" description="VOC" evidence="1">
    <location>
        <begin position="1"/>
        <end position="123"/>
    </location>
</feature>
<dbReference type="InterPro" id="IPR004360">
    <property type="entry name" value="Glyas_Fos-R_dOase_dom"/>
</dbReference>
<dbReference type="RefSeq" id="WP_093096233.1">
    <property type="nucleotide sequence ID" value="NZ_FNGK01000001.1"/>
</dbReference>
<dbReference type="SUPFAM" id="SSF54593">
    <property type="entry name" value="Glyoxalase/Bleomycin resistance protein/Dihydroxybiphenyl dioxygenase"/>
    <property type="match status" value="1"/>
</dbReference>
<dbReference type="EMBL" id="LT906468">
    <property type="protein sequence ID" value="SNV50251.1"/>
    <property type="molecule type" value="Genomic_DNA"/>
</dbReference>
<dbReference type="Pfam" id="PF00903">
    <property type="entry name" value="Glyoxalase"/>
    <property type="match status" value="1"/>
</dbReference>
<dbReference type="AlphaFoldDB" id="A0AAJ4XB31"/>
<organism evidence="2 3">
    <name type="scientific">Sphingobacterium mizutaii</name>
    <dbReference type="NCBI Taxonomy" id="1010"/>
    <lineage>
        <taxon>Bacteria</taxon>
        <taxon>Pseudomonadati</taxon>
        <taxon>Bacteroidota</taxon>
        <taxon>Sphingobacteriia</taxon>
        <taxon>Sphingobacteriales</taxon>
        <taxon>Sphingobacteriaceae</taxon>
        <taxon>Sphingobacterium</taxon>
    </lineage>
</organism>
<sequence>MKLDPIIAVQDVQKSAAWYKDLFNLHNNHGGEHFAVLQNSTGETILCLHQWGEHHHPSMVNPNLAHGNGLILYFKTNDYQAIYERAIELDIPMVEELHKNLNSQKMEFSFYDHDGYYISITEDHNYEG</sequence>
<dbReference type="PROSITE" id="PS51819">
    <property type="entry name" value="VOC"/>
    <property type="match status" value="1"/>
</dbReference>